<proteinExistence type="predicted"/>
<dbReference type="InterPro" id="IPR050232">
    <property type="entry name" value="FBL13/AtMIF1-like"/>
</dbReference>
<name>A0AAU9RN59_THLAR</name>
<dbReference type="Pfam" id="PF24758">
    <property type="entry name" value="LRR_At5g56370"/>
    <property type="match status" value="1"/>
</dbReference>
<dbReference type="AlphaFoldDB" id="A0AAU9RN59"/>
<gene>
    <name evidence="2" type="ORF">TAV2_LOCUS6372</name>
</gene>
<evidence type="ECO:0000313" key="3">
    <source>
        <dbReference type="Proteomes" id="UP000836841"/>
    </source>
</evidence>
<dbReference type="InterPro" id="IPR036047">
    <property type="entry name" value="F-box-like_dom_sf"/>
</dbReference>
<feature type="domain" description="FBD" evidence="1">
    <location>
        <begin position="368"/>
        <end position="441"/>
    </location>
</feature>
<dbReference type="Pfam" id="PF00646">
    <property type="entry name" value="F-box"/>
    <property type="match status" value="1"/>
</dbReference>
<dbReference type="InterPro" id="IPR055411">
    <property type="entry name" value="LRR_FXL15/At3g58940/PEG3-like"/>
</dbReference>
<protein>
    <recommendedName>
        <fullName evidence="1">FBD domain-containing protein</fullName>
    </recommendedName>
</protein>
<dbReference type="Proteomes" id="UP000836841">
    <property type="component" value="Chromosome 2"/>
</dbReference>
<dbReference type="InterPro" id="IPR006566">
    <property type="entry name" value="FBD"/>
</dbReference>
<dbReference type="SMART" id="SM00579">
    <property type="entry name" value="FBD"/>
    <property type="match status" value="1"/>
</dbReference>
<reference evidence="2 3" key="1">
    <citation type="submission" date="2022-03" db="EMBL/GenBank/DDBJ databases">
        <authorList>
            <person name="Nunn A."/>
            <person name="Chopra R."/>
            <person name="Nunn A."/>
            <person name="Contreras Garrido A."/>
        </authorList>
    </citation>
    <scope>NUCLEOTIDE SEQUENCE [LARGE SCALE GENOMIC DNA]</scope>
</reference>
<dbReference type="SUPFAM" id="SSF52047">
    <property type="entry name" value="RNI-like"/>
    <property type="match status" value="1"/>
</dbReference>
<evidence type="ECO:0000259" key="1">
    <source>
        <dbReference type="SMART" id="SM00579"/>
    </source>
</evidence>
<organism evidence="2 3">
    <name type="scientific">Thlaspi arvense</name>
    <name type="common">Field penny-cress</name>
    <dbReference type="NCBI Taxonomy" id="13288"/>
    <lineage>
        <taxon>Eukaryota</taxon>
        <taxon>Viridiplantae</taxon>
        <taxon>Streptophyta</taxon>
        <taxon>Embryophyta</taxon>
        <taxon>Tracheophyta</taxon>
        <taxon>Spermatophyta</taxon>
        <taxon>Magnoliopsida</taxon>
        <taxon>eudicotyledons</taxon>
        <taxon>Gunneridae</taxon>
        <taxon>Pentapetalae</taxon>
        <taxon>rosids</taxon>
        <taxon>malvids</taxon>
        <taxon>Brassicales</taxon>
        <taxon>Brassicaceae</taxon>
        <taxon>Thlaspideae</taxon>
        <taxon>Thlaspi</taxon>
    </lineage>
</organism>
<dbReference type="EMBL" id="OU466858">
    <property type="protein sequence ID" value="CAH2046399.1"/>
    <property type="molecule type" value="Genomic_DNA"/>
</dbReference>
<accession>A0AAU9RN59</accession>
<dbReference type="Gene3D" id="3.80.10.10">
    <property type="entry name" value="Ribonuclease Inhibitor"/>
    <property type="match status" value="1"/>
</dbReference>
<sequence>MGLDRISELTDSLLTQILSYLPTKDSVKTSVLSTRWESLWLSVPVLDLKVTDFPDEDYATFIDNFLELNQKSRLQKFKLKYDEYTYDDDRLSGWVCTAVNRGVQHVDGEGLDTDMCMREFMPQDIYYSNTLVSLKLVTLGIPNPDLAVSLPCLKKMHLEDVWYFDDPLIMEKVISGCPALEDLTLIRPIGFCDIDAMKVLRVRSQALKRLLLTFEHSVSCTDYSVEIDAPRLQYLCFNDNQSDVSVVKNLTSLLMIDLDTEFNVQFGSSPLKMEDRSKRDIIREFLTGISNVEHMMISQPTLEVLYQYSNLGRIPEFVNLYRLEAAFSSSMLQLLPVFLRSCPNLKRLILDFAVSAHPEQIKRSYVPPCLSLTLECVEIRKLILKEETGIKLVKYFLENAAVLKKLSLSFTDSSLTNQELDIYKNLLTSTNGSLKCQGFVY</sequence>
<dbReference type="Pfam" id="PF08387">
    <property type="entry name" value="FBD"/>
    <property type="match status" value="1"/>
</dbReference>
<dbReference type="InterPro" id="IPR053781">
    <property type="entry name" value="F-box_AtFBL13-like"/>
</dbReference>
<dbReference type="PANTHER" id="PTHR31900:SF33">
    <property type="entry name" value="PROTEIN WITH RNI-LIKE_FBD-LIKE DOMAIN"/>
    <property type="match status" value="1"/>
</dbReference>
<dbReference type="CDD" id="cd22160">
    <property type="entry name" value="F-box_AtFBL13-like"/>
    <property type="match status" value="1"/>
</dbReference>
<dbReference type="PANTHER" id="PTHR31900">
    <property type="entry name" value="F-BOX/RNI SUPERFAMILY PROTEIN-RELATED"/>
    <property type="match status" value="1"/>
</dbReference>
<evidence type="ECO:0000313" key="2">
    <source>
        <dbReference type="EMBL" id="CAH2046399.1"/>
    </source>
</evidence>
<keyword evidence="3" id="KW-1185">Reference proteome</keyword>
<dbReference type="SUPFAM" id="SSF81383">
    <property type="entry name" value="F-box domain"/>
    <property type="match status" value="1"/>
</dbReference>
<dbReference type="InterPro" id="IPR001810">
    <property type="entry name" value="F-box_dom"/>
</dbReference>
<dbReference type="InterPro" id="IPR032675">
    <property type="entry name" value="LRR_dom_sf"/>
</dbReference>